<dbReference type="Proteomes" id="UP000037274">
    <property type="component" value="Unassembled WGS sequence"/>
</dbReference>
<comment type="caution">
    <text evidence="3">The sequence shown here is derived from an EMBL/GenBank/DDBJ whole genome shotgun (WGS) entry which is preliminary data.</text>
</comment>
<proteinExistence type="predicted"/>
<feature type="region of interest" description="Disordered" evidence="1">
    <location>
        <begin position="72"/>
        <end position="114"/>
    </location>
</feature>
<reference evidence="3 4" key="1">
    <citation type="submission" date="2015-06" db="EMBL/GenBank/DDBJ databases">
        <title>Draft genome sequence of Streptomyces leeuwenhoekii C58, which produces the novel lasso peptide, chaxapeptin.</title>
        <authorList>
            <person name="Yi Y."/>
            <person name="Hai D."/>
            <person name="Jaspars M."/>
            <person name="Sheng H."/>
            <person name="Rateb M.E."/>
            <person name="Bull A."/>
            <person name="Goodfellow M."/>
            <person name="Asenjo J.A."/>
            <person name="Ebel R."/>
        </authorList>
    </citation>
    <scope>NUCLEOTIDE SEQUENCE [LARGE SCALE GENOMIC DNA]</scope>
    <source>
        <strain evidence="3 4">C58</strain>
    </source>
</reference>
<keyword evidence="4" id="KW-1185">Reference proteome</keyword>
<sequence>MRICSTRARIRVSSSGVHAVGTPSAATVNVPDWTVVWYDANDDEVAEGQFNVTFTYLGPIPQEMVATDPVLQAGGGTASRSCQTSNLCTYYPRDNPERLTRPGPTSPPPRQPRR</sequence>
<gene>
    <name evidence="3" type="ORF">ACH49_23450</name>
</gene>
<dbReference type="RefSeq" id="WP_048573847.1">
    <property type="nucleotide sequence ID" value="NZ_LFEH01000106.1"/>
</dbReference>
<name>A0ABR5HTN2_STRLW</name>
<feature type="signal peptide" evidence="2">
    <location>
        <begin position="1"/>
        <end position="19"/>
    </location>
</feature>
<accession>A0ABR5HTN2</accession>
<evidence type="ECO:0000256" key="2">
    <source>
        <dbReference type="SAM" id="SignalP"/>
    </source>
</evidence>
<organism evidence="3 4">
    <name type="scientific">Streptomyces leeuwenhoekii</name>
    <dbReference type="NCBI Taxonomy" id="1437453"/>
    <lineage>
        <taxon>Bacteria</taxon>
        <taxon>Bacillati</taxon>
        <taxon>Actinomycetota</taxon>
        <taxon>Actinomycetes</taxon>
        <taxon>Kitasatosporales</taxon>
        <taxon>Streptomycetaceae</taxon>
        <taxon>Streptomyces</taxon>
    </lineage>
</organism>
<evidence type="ECO:0000313" key="4">
    <source>
        <dbReference type="Proteomes" id="UP000037274"/>
    </source>
</evidence>
<feature type="compositionally biased region" description="Polar residues" evidence="1">
    <location>
        <begin position="78"/>
        <end position="88"/>
    </location>
</feature>
<keyword evidence="2" id="KW-0732">Signal</keyword>
<feature type="compositionally biased region" description="Pro residues" evidence="1">
    <location>
        <begin position="104"/>
        <end position="114"/>
    </location>
</feature>
<feature type="chain" id="PRO_5045558095" evidence="2">
    <location>
        <begin position="20"/>
        <end position="114"/>
    </location>
</feature>
<evidence type="ECO:0000313" key="3">
    <source>
        <dbReference type="EMBL" id="KMS72881.1"/>
    </source>
</evidence>
<evidence type="ECO:0000256" key="1">
    <source>
        <dbReference type="SAM" id="MobiDB-lite"/>
    </source>
</evidence>
<dbReference type="EMBL" id="LFEH01000106">
    <property type="protein sequence ID" value="KMS72881.1"/>
    <property type="molecule type" value="Genomic_DNA"/>
</dbReference>
<protein>
    <submittedName>
        <fullName evidence="3">Uncharacterized protein</fullName>
    </submittedName>
</protein>